<dbReference type="Pfam" id="PF00149">
    <property type="entry name" value="Metallophos"/>
    <property type="match status" value="1"/>
</dbReference>
<dbReference type="PIRSF" id="PIRSF000887">
    <property type="entry name" value="Pesterase_MJ0037"/>
    <property type="match status" value="1"/>
</dbReference>
<dbReference type="InterPro" id="IPR029052">
    <property type="entry name" value="Metallo-depent_PP-like"/>
</dbReference>
<accession>A0ABT3NRG7</accession>
<dbReference type="PANTHER" id="PTHR39323">
    <property type="entry name" value="BLR1149 PROTEIN"/>
    <property type="match status" value="1"/>
</dbReference>
<dbReference type="InterPro" id="IPR024173">
    <property type="entry name" value="Pesterase_MJ0037-like"/>
</dbReference>
<organism evidence="2 3">
    <name type="scientific">Sabulicella glaciei</name>
    <dbReference type="NCBI Taxonomy" id="2984948"/>
    <lineage>
        <taxon>Bacteria</taxon>
        <taxon>Pseudomonadati</taxon>
        <taxon>Pseudomonadota</taxon>
        <taxon>Alphaproteobacteria</taxon>
        <taxon>Acetobacterales</taxon>
        <taxon>Acetobacteraceae</taxon>
        <taxon>Sabulicella</taxon>
    </lineage>
</organism>
<keyword evidence="2" id="KW-0540">Nuclease</keyword>
<dbReference type="PANTHER" id="PTHR39323:SF1">
    <property type="entry name" value="BLR1149 PROTEIN"/>
    <property type="match status" value="1"/>
</dbReference>
<dbReference type="Proteomes" id="UP001526430">
    <property type="component" value="Unassembled WGS sequence"/>
</dbReference>
<dbReference type="Gene3D" id="3.60.21.10">
    <property type="match status" value="1"/>
</dbReference>
<dbReference type="GO" id="GO:0016787">
    <property type="term" value="F:hydrolase activity"/>
    <property type="evidence" value="ECO:0007669"/>
    <property type="project" value="UniProtKB-KW"/>
</dbReference>
<keyword evidence="2" id="KW-0255">Endonuclease</keyword>
<evidence type="ECO:0000259" key="1">
    <source>
        <dbReference type="Pfam" id="PF00149"/>
    </source>
</evidence>
<evidence type="ECO:0000313" key="2">
    <source>
        <dbReference type="EMBL" id="MCW8084754.1"/>
    </source>
</evidence>
<reference evidence="2 3" key="1">
    <citation type="submission" date="2022-10" db="EMBL/GenBank/DDBJ databases">
        <title>Roseococcus glaciei nov., sp. nov., isolated from glacier.</title>
        <authorList>
            <person name="Liu Q."/>
            <person name="Xin Y.-H."/>
        </authorList>
    </citation>
    <scope>NUCLEOTIDE SEQUENCE [LARGE SCALE GENOMIC DNA]</scope>
    <source>
        <strain evidence="2 3">MDT2-1-1</strain>
    </source>
</reference>
<dbReference type="GO" id="GO:0016874">
    <property type="term" value="F:ligase activity"/>
    <property type="evidence" value="ECO:0007669"/>
    <property type="project" value="UniProtKB-KW"/>
</dbReference>
<dbReference type="NCBIfam" id="TIGR04123">
    <property type="entry name" value="P_estr_lig_assc"/>
    <property type="match status" value="1"/>
</dbReference>
<dbReference type="GO" id="GO:0004519">
    <property type="term" value="F:endonuclease activity"/>
    <property type="evidence" value="ECO:0007669"/>
    <property type="project" value="UniProtKB-KW"/>
</dbReference>
<gene>
    <name evidence="2" type="primary">pdeM</name>
    <name evidence="2" type="ORF">OF850_03870</name>
</gene>
<dbReference type="EMBL" id="JAPFQI010000001">
    <property type="protein sequence ID" value="MCW8084754.1"/>
    <property type="molecule type" value="Genomic_DNA"/>
</dbReference>
<name>A0ABT3NRG7_9PROT</name>
<comment type="caution">
    <text evidence="2">The sequence shown here is derived from an EMBL/GenBank/DDBJ whole genome shotgun (WGS) entry which is preliminary data.</text>
</comment>
<sequence length="223" mass="24128">MIAAPVHLLGERLMLCPSGALHWPGERTLVVADLHLEKGSAFAARGAMLPPYDTRETLQRLSLAIRRHGARRLVLLGDSFHDGAATGRMAVEDRATLERLCAGLEECIWVSGNHDAEHGVPEWRRGKLVFRHIAGDVARGEAELSGHFHPKATMPTRIGGITRPCFLLCANRLVLPSFGAFTGGLNVLDPAMAGIARNAVRVFLLGDARLHSAPFDALRRAAA</sequence>
<dbReference type="EC" id="3.1.-.-" evidence="2"/>
<feature type="domain" description="Calcineurin-like phosphoesterase" evidence="1">
    <location>
        <begin position="27"/>
        <end position="122"/>
    </location>
</feature>
<protein>
    <submittedName>
        <fullName evidence="2">Ligase-associated DNA damage response endonuclease PdeM</fullName>
        <ecNumber evidence="2">3.1.-.-</ecNumber>
    </submittedName>
</protein>
<dbReference type="InterPro" id="IPR004843">
    <property type="entry name" value="Calcineurin-like_PHP"/>
</dbReference>
<keyword evidence="2" id="KW-0378">Hydrolase</keyword>
<proteinExistence type="predicted"/>
<dbReference type="InterPro" id="IPR026336">
    <property type="entry name" value="PdeM-like"/>
</dbReference>
<keyword evidence="2" id="KW-0436">Ligase</keyword>
<dbReference type="SUPFAM" id="SSF56300">
    <property type="entry name" value="Metallo-dependent phosphatases"/>
    <property type="match status" value="1"/>
</dbReference>
<dbReference type="RefSeq" id="WP_301588464.1">
    <property type="nucleotide sequence ID" value="NZ_JAPFQI010000001.1"/>
</dbReference>
<keyword evidence="3" id="KW-1185">Reference proteome</keyword>
<evidence type="ECO:0000313" key="3">
    <source>
        <dbReference type="Proteomes" id="UP001526430"/>
    </source>
</evidence>